<dbReference type="Proteomes" id="UP000005463">
    <property type="component" value="Unassembled WGS sequence"/>
</dbReference>
<dbReference type="AlphaFoldDB" id="B1FBG5"/>
<feature type="domain" description="Transposase IS204/IS1001/IS1096/IS1165 DDE" evidence="1">
    <location>
        <begin position="2"/>
        <end position="93"/>
    </location>
</feature>
<sequence>MRVDEANRLKHDRPQRRVVKRARWLLLRNRENLSAEHQIKLHELLEANQTLMTVYVLKSVLKELWQPMTAWQWRRAWRTWLAQAHASGIEPLNWLRTGAASSRVYAGRCTPVSSKASTIASRS</sequence>
<gene>
    <name evidence="2" type="ORF">BamIOP4010DRAFT_1374</name>
</gene>
<evidence type="ECO:0000259" key="1">
    <source>
        <dbReference type="Pfam" id="PF01610"/>
    </source>
</evidence>
<protein>
    <recommendedName>
        <fullName evidence="1">Transposase IS204/IS1001/IS1096/IS1165 DDE domain-containing protein</fullName>
    </recommendedName>
</protein>
<dbReference type="PATRIC" id="fig|396596.7.peg.6493"/>
<name>B1FBG5_9BURK</name>
<proteinExistence type="predicted"/>
<comment type="caution">
    <text evidence="2">The sequence shown here is derived from an EMBL/GenBank/DDBJ whole genome shotgun (WGS) entry which is preliminary data.</text>
</comment>
<dbReference type="EMBL" id="ABLC01000020">
    <property type="protein sequence ID" value="EDT05067.1"/>
    <property type="molecule type" value="Genomic_DNA"/>
</dbReference>
<dbReference type="Pfam" id="PF01610">
    <property type="entry name" value="DDE_Tnp_ISL3"/>
    <property type="match status" value="1"/>
</dbReference>
<organism evidence="2 3">
    <name type="scientific">Burkholderia ambifaria IOP40-10</name>
    <dbReference type="NCBI Taxonomy" id="396596"/>
    <lineage>
        <taxon>Bacteria</taxon>
        <taxon>Pseudomonadati</taxon>
        <taxon>Pseudomonadota</taxon>
        <taxon>Betaproteobacteria</taxon>
        <taxon>Burkholderiales</taxon>
        <taxon>Burkholderiaceae</taxon>
        <taxon>Burkholderia</taxon>
        <taxon>Burkholderia cepacia complex</taxon>
    </lineage>
</organism>
<evidence type="ECO:0000313" key="2">
    <source>
        <dbReference type="EMBL" id="EDT05067.1"/>
    </source>
</evidence>
<reference evidence="2 3" key="1">
    <citation type="submission" date="2008-03" db="EMBL/GenBank/DDBJ databases">
        <title>Sequencing of the draft genome and assembly of Burkholderia ambifaria IOP40-10.</title>
        <authorList>
            <consortium name="US DOE Joint Genome Institute (JGI-PGF)"/>
            <person name="Copeland A."/>
            <person name="Lucas S."/>
            <person name="Lapidus A."/>
            <person name="Glavina del Rio T."/>
            <person name="Dalin E."/>
            <person name="Tice H."/>
            <person name="Bruce D."/>
            <person name="Goodwin L."/>
            <person name="Pitluck S."/>
            <person name="Larimer F."/>
            <person name="Land M.L."/>
            <person name="Hauser L."/>
            <person name="Tiedje J."/>
            <person name="Richardson P."/>
        </authorList>
    </citation>
    <scope>NUCLEOTIDE SEQUENCE [LARGE SCALE GENOMIC DNA]</scope>
    <source>
        <strain evidence="2 3">IOP40-10</strain>
    </source>
</reference>
<dbReference type="InterPro" id="IPR002560">
    <property type="entry name" value="Transposase_DDE"/>
</dbReference>
<evidence type="ECO:0000313" key="3">
    <source>
        <dbReference type="Proteomes" id="UP000005463"/>
    </source>
</evidence>
<accession>B1FBG5</accession>